<proteinExistence type="predicted"/>
<accession>A0AAD9Y6C7</accession>
<organism evidence="1 2">
    <name type="scientific">Colletotrichum kahawae</name>
    <name type="common">Coffee berry disease fungus</name>
    <dbReference type="NCBI Taxonomy" id="34407"/>
    <lineage>
        <taxon>Eukaryota</taxon>
        <taxon>Fungi</taxon>
        <taxon>Dikarya</taxon>
        <taxon>Ascomycota</taxon>
        <taxon>Pezizomycotina</taxon>
        <taxon>Sordariomycetes</taxon>
        <taxon>Hypocreomycetidae</taxon>
        <taxon>Glomerellales</taxon>
        <taxon>Glomerellaceae</taxon>
        <taxon>Colletotrichum</taxon>
        <taxon>Colletotrichum gloeosporioides species complex</taxon>
    </lineage>
</organism>
<gene>
    <name evidence="1" type="ORF">CKAH01_07251</name>
</gene>
<dbReference type="AlphaFoldDB" id="A0AAD9Y6C7"/>
<evidence type="ECO:0000313" key="1">
    <source>
        <dbReference type="EMBL" id="KAK2739301.1"/>
    </source>
</evidence>
<sequence>MFQNPSSRIRLPLSTSSSSVFLVQSEQSWTFAMLPSPFPTDSPTTARRPGSRKININEAIVRTTAVELIAGPAATPPARPPAAAHPFTDSSSSLPCLSASIGRKARRRFLILVPIFQTNHPQPSGIVVRNDDNESVRLIAANTGEPRNGVTHRAHRGQHASAWPAASASALLSAACKLIACRRTAVRESSRLQMPRPRTRNKDAKANRQLHCGHSLAVNRPNTRCAMQHARL</sequence>
<protein>
    <submittedName>
        <fullName evidence="1">Uncharacterized protein</fullName>
    </submittedName>
</protein>
<dbReference type="EMBL" id="VYYT01000367">
    <property type="protein sequence ID" value="KAK2739301.1"/>
    <property type="molecule type" value="Genomic_DNA"/>
</dbReference>
<reference evidence="1" key="1">
    <citation type="submission" date="2023-02" db="EMBL/GenBank/DDBJ databases">
        <title>Colletotrichum kahawae CIFC_Que2 genome sequencing and assembly.</title>
        <authorList>
            <person name="Baroncelli R."/>
        </authorList>
    </citation>
    <scope>NUCLEOTIDE SEQUENCE</scope>
    <source>
        <strain evidence="1">CIFC_Que2</strain>
    </source>
</reference>
<dbReference type="Proteomes" id="UP001281614">
    <property type="component" value="Unassembled WGS sequence"/>
</dbReference>
<comment type="caution">
    <text evidence="1">The sequence shown here is derived from an EMBL/GenBank/DDBJ whole genome shotgun (WGS) entry which is preliminary data.</text>
</comment>
<keyword evidence="2" id="KW-1185">Reference proteome</keyword>
<evidence type="ECO:0000313" key="2">
    <source>
        <dbReference type="Proteomes" id="UP001281614"/>
    </source>
</evidence>
<name>A0AAD9Y6C7_COLKA</name>